<reference evidence="2" key="1">
    <citation type="submission" date="2017-07" db="EMBL/GenBank/DDBJ databases">
        <title>Taro Niue Genome Assembly and Annotation.</title>
        <authorList>
            <person name="Atibalentja N."/>
            <person name="Keating K."/>
            <person name="Fields C.J."/>
        </authorList>
    </citation>
    <scope>NUCLEOTIDE SEQUENCE</scope>
    <source>
        <strain evidence="2">Niue_2</strain>
        <tissue evidence="2">Leaf</tissue>
    </source>
</reference>
<gene>
    <name evidence="2" type="ORF">Taro_050457</name>
</gene>
<keyword evidence="3" id="KW-1185">Reference proteome</keyword>
<protein>
    <submittedName>
        <fullName evidence="2">Uncharacterized protein</fullName>
    </submittedName>
</protein>
<dbReference type="AlphaFoldDB" id="A0A843XE75"/>
<organism evidence="2 3">
    <name type="scientific">Colocasia esculenta</name>
    <name type="common">Wild taro</name>
    <name type="synonym">Arum esculentum</name>
    <dbReference type="NCBI Taxonomy" id="4460"/>
    <lineage>
        <taxon>Eukaryota</taxon>
        <taxon>Viridiplantae</taxon>
        <taxon>Streptophyta</taxon>
        <taxon>Embryophyta</taxon>
        <taxon>Tracheophyta</taxon>
        <taxon>Spermatophyta</taxon>
        <taxon>Magnoliopsida</taxon>
        <taxon>Liliopsida</taxon>
        <taxon>Araceae</taxon>
        <taxon>Aroideae</taxon>
        <taxon>Colocasieae</taxon>
        <taxon>Colocasia</taxon>
    </lineage>
</organism>
<proteinExistence type="predicted"/>
<feature type="compositionally biased region" description="Polar residues" evidence="1">
    <location>
        <begin position="26"/>
        <end position="48"/>
    </location>
</feature>
<name>A0A843XE75_COLES</name>
<comment type="caution">
    <text evidence="2">The sequence shown here is derived from an EMBL/GenBank/DDBJ whole genome shotgun (WGS) entry which is preliminary data.</text>
</comment>
<evidence type="ECO:0000256" key="1">
    <source>
        <dbReference type="SAM" id="MobiDB-lite"/>
    </source>
</evidence>
<dbReference type="EMBL" id="NMUH01007579">
    <property type="protein sequence ID" value="MQM17487.1"/>
    <property type="molecule type" value="Genomic_DNA"/>
</dbReference>
<accession>A0A843XE75</accession>
<evidence type="ECO:0000313" key="2">
    <source>
        <dbReference type="EMBL" id="MQM17487.1"/>
    </source>
</evidence>
<feature type="non-terminal residue" evidence="2">
    <location>
        <position position="1"/>
    </location>
</feature>
<feature type="region of interest" description="Disordered" evidence="1">
    <location>
        <begin position="19"/>
        <end position="50"/>
    </location>
</feature>
<evidence type="ECO:0000313" key="3">
    <source>
        <dbReference type="Proteomes" id="UP000652761"/>
    </source>
</evidence>
<dbReference type="Proteomes" id="UP000652761">
    <property type="component" value="Unassembled WGS sequence"/>
</dbReference>
<sequence>MIGPDLVLRVQKVSLRDVDLGDDPSNKQVRPQWATQGPITSPPLQGWTSRRVVQPRSRSSVDEALSSSTEWHRAAPHACHLGGPTIGWVGVESTDCVSSCKPFSDAWETYGLKTEVEVVEECWNVPIHEPTTASTAEGVEGAAPSTVPGWLRRVTRRRSRVKAQVSVIACWAWGGVGVLVAERWSGVERGGGGQSDVKGPNGFGSSIANACRWCSLFVCGLALADGCRDTSQKATCILSRSGSDRPRCCLVAGLLAYLGLGLLMLNATGRYVAFRSEGDTPSHCDLVATVLVPLLADGLPGGFREVCRACLCLLACLGYKSAVSFACGGYPACSQFAQCLALEGLADQLVFSHCLSRRWFRSHVVVSGMGPQLGQAAMVRVLCSLWRFTGLTLLGRDPPFSSCLLQATAEEERCEAGLPAPDCCFRNVFLGASRGSTGVCGSLTSWRVQGPGCFCLWALSLVEVCGGRVCGETSFSRSCSVSLMVTPVCAFLTLVGPSVSYSRVLLLLLGACATSVVGRFACAAVGFVVGLHVRVGVSRRLREPTCGVAFTGARLWSVEPVEVGFVARAKQLVVNSGEVLPEFFSVGSGGKLFVAVLVRVSLSEAISVLVDVFRCVTSLSACLPLVKVRDLDHVCGPVFDRFAVLFASKFRACAGGTAQAYCVPSSSAFCGLLGVVVLYHGFWCRVVHHGDLCGEACPVFSMRQHRFSSFWLACADIVPVSCGESFLLACVVSATGATVLHLACACDGTVYCAVCPDRACGWRVEEWRCVLLAASGGGLVALVVTKFPSVFPTVSRYTYATLSTKRAHHPT</sequence>